<feature type="transmembrane region" description="Helical" evidence="1">
    <location>
        <begin position="6"/>
        <end position="28"/>
    </location>
</feature>
<gene>
    <name evidence="2" type="ORF">HGR00_05340</name>
</gene>
<dbReference type="EMBL" id="JABBZM010000003">
    <property type="protein sequence ID" value="NMV37323.1"/>
    <property type="molecule type" value="Genomic_DNA"/>
</dbReference>
<evidence type="ECO:0000256" key="1">
    <source>
        <dbReference type="SAM" id="Phobius"/>
    </source>
</evidence>
<reference evidence="2 3" key="1">
    <citation type="submission" date="2020-04" db="EMBL/GenBank/DDBJ databases">
        <title>Ralstonia insidiosa genome sequencing and assembly.</title>
        <authorList>
            <person name="Martins R.C.R."/>
            <person name="Perdigao-Neto L.V."/>
            <person name="Levin A.S.S."/>
            <person name="Costa S.F."/>
        </authorList>
    </citation>
    <scope>NUCLEOTIDE SEQUENCE [LARGE SCALE GENOMIC DNA]</scope>
    <source>
        <strain evidence="2 3">5047</strain>
    </source>
</reference>
<name>A0A848NWK7_9RALS</name>
<protein>
    <submittedName>
        <fullName evidence="2">Uncharacterized protein</fullName>
    </submittedName>
</protein>
<organism evidence="2 3">
    <name type="scientific">Ralstonia insidiosa</name>
    <dbReference type="NCBI Taxonomy" id="190721"/>
    <lineage>
        <taxon>Bacteria</taxon>
        <taxon>Pseudomonadati</taxon>
        <taxon>Pseudomonadota</taxon>
        <taxon>Betaproteobacteria</taxon>
        <taxon>Burkholderiales</taxon>
        <taxon>Burkholderiaceae</taxon>
        <taxon>Ralstonia</taxon>
    </lineage>
</organism>
<feature type="transmembrane region" description="Helical" evidence="1">
    <location>
        <begin position="109"/>
        <end position="129"/>
    </location>
</feature>
<dbReference type="Proteomes" id="UP000575469">
    <property type="component" value="Unassembled WGS sequence"/>
</dbReference>
<dbReference type="RefSeq" id="WP_169339480.1">
    <property type="nucleotide sequence ID" value="NZ_JABBZM010000003.1"/>
</dbReference>
<keyword evidence="1" id="KW-1133">Transmembrane helix</keyword>
<accession>A0A848NWK7</accession>
<evidence type="ECO:0000313" key="2">
    <source>
        <dbReference type="EMBL" id="NMV37323.1"/>
    </source>
</evidence>
<proteinExistence type="predicted"/>
<sequence>MIVWTIGLGNLLIGAAYVGLALLSGWEVIHQYRGRGLSRFGLGIAAMAASCGPHHLAHSWYVLHTGIVSTPMLVMTLMGLPAGVVFCSLRAEAMLGGRGDRTVVISPRVAAIVAGAFLSTVGLLVGWSLTALPVPGQIICSAAGNALAQTSLRDSIDVASIRVIANLGMAVSYGMVGWYMLETQIRRFVVSRLWSLSGLSLAAVFPTCAAMHLILALTCTSEAATLPFDVLGVPASFYFLHVVRRLYVDALIDWNHRPAAGTAAIPERSAPWSDSTAA</sequence>
<keyword evidence="1" id="KW-0812">Transmembrane</keyword>
<feature type="transmembrane region" description="Helical" evidence="1">
    <location>
        <begin position="40"/>
        <end position="61"/>
    </location>
</feature>
<comment type="caution">
    <text evidence="2">The sequence shown here is derived from an EMBL/GenBank/DDBJ whole genome shotgun (WGS) entry which is preliminary data.</text>
</comment>
<feature type="transmembrane region" description="Helical" evidence="1">
    <location>
        <begin position="67"/>
        <end position="89"/>
    </location>
</feature>
<feature type="transmembrane region" description="Helical" evidence="1">
    <location>
        <begin position="159"/>
        <end position="181"/>
    </location>
</feature>
<keyword evidence="1" id="KW-0472">Membrane</keyword>
<feature type="transmembrane region" description="Helical" evidence="1">
    <location>
        <begin position="193"/>
        <end position="217"/>
    </location>
</feature>
<evidence type="ECO:0000313" key="3">
    <source>
        <dbReference type="Proteomes" id="UP000575469"/>
    </source>
</evidence>
<dbReference type="AlphaFoldDB" id="A0A848NWK7"/>